<protein>
    <submittedName>
        <fullName evidence="1">Uncharacterized protein</fullName>
    </submittedName>
</protein>
<evidence type="ECO:0000313" key="2">
    <source>
        <dbReference type="Proteomes" id="UP000836841"/>
    </source>
</evidence>
<organism evidence="1 2">
    <name type="scientific">Thlaspi arvense</name>
    <name type="common">Field penny-cress</name>
    <dbReference type="NCBI Taxonomy" id="13288"/>
    <lineage>
        <taxon>Eukaryota</taxon>
        <taxon>Viridiplantae</taxon>
        <taxon>Streptophyta</taxon>
        <taxon>Embryophyta</taxon>
        <taxon>Tracheophyta</taxon>
        <taxon>Spermatophyta</taxon>
        <taxon>Magnoliopsida</taxon>
        <taxon>eudicotyledons</taxon>
        <taxon>Gunneridae</taxon>
        <taxon>Pentapetalae</taxon>
        <taxon>rosids</taxon>
        <taxon>malvids</taxon>
        <taxon>Brassicales</taxon>
        <taxon>Brassicaceae</taxon>
        <taxon>Thlaspideae</taxon>
        <taxon>Thlaspi</taxon>
    </lineage>
</organism>
<reference evidence="1 2" key="1">
    <citation type="submission" date="2022-03" db="EMBL/GenBank/DDBJ databases">
        <authorList>
            <person name="Nunn A."/>
            <person name="Chopra R."/>
            <person name="Nunn A."/>
            <person name="Contreras Garrido A."/>
        </authorList>
    </citation>
    <scope>NUCLEOTIDE SEQUENCE [LARGE SCALE GENOMIC DNA]</scope>
</reference>
<dbReference type="AlphaFoldDB" id="A0AAU9RKG5"/>
<proteinExistence type="predicted"/>
<accession>A0AAU9RKG5</accession>
<comment type="caution">
    <text evidence="1">The sequence shown here is derived from an EMBL/GenBank/DDBJ whole genome shotgun (WGS) entry which is preliminary data.</text>
</comment>
<sequence length="88" mass="9977">DGKGQNRIKQSGGEDRALGVGFKMVYFYHYMMIDTGVESGVVVYAHVQRQRAEVHQFNTWEGYVDWRNRPALKGRHGGMLAASYVLGQ</sequence>
<dbReference type="Proteomes" id="UP000836841">
    <property type="component" value="Unassembled WGS sequence"/>
</dbReference>
<evidence type="ECO:0000313" key="1">
    <source>
        <dbReference type="EMBL" id="CAH2040916.1"/>
    </source>
</evidence>
<keyword evidence="2" id="KW-1185">Reference proteome</keyword>
<feature type="non-terminal residue" evidence="1">
    <location>
        <position position="1"/>
    </location>
</feature>
<gene>
    <name evidence="1" type="ORF">TAV2_LOCUS4235</name>
</gene>
<dbReference type="EMBL" id="CAJVSB020000042">
    <property type="protein sequence ID" value="CAH2040916.1"/>
    <property type="molecule type" value="Genomic_DNA"/>
</dbReference>
<name>A0AAU9RKG5_THLAR</name>